<dbReference type="Gene3D" id="3.30.300.20">
    <property type="match status" value="1"/>
</dbReference>
<proteinExistence type="inferred from homology"/>
<dbReference type="InterPro" id="IPR000238">
    <property type="entry name" value="RbfA"/>
</dbReference>
<dbReference type="PANTHER" id="PTHR33515">
    <property type="entry name" value="RIBOSOME-BINDING FACTOR A, CHLOROPLASTIC-RELATED"/>
    <property type="match status" value="1"/>
</dbReference>
<reference evidence="4 5" key="1">
    <citation type="submission" date="2014-07" db="EMBL/GenBank/DDBJ databases">
        <title>Draft Genome Sequence of Gephyronic Acid Producer, Cystobacter violaceus Strain Cb vi76.</title>
        <authorList>
            <person name="Stevens D.C."/>
            <person name="Young J."/>
            <person name="Carmichael R."/>
            <person name="Tan J."/>
            <person name="Taylor R.E."/>
        </authorList>
    </citation>
    <scope>NUCLEOTIDE SEQUENCE [LARGE SCALE GENOMIC DNA]</scope>
    <source>
        <strain evidence="4 5">Cb vi76</strain>
    </source>
</reference>
<keyword evidence="1 3" id="KW-0963">Cytoplasm</keyword>
<comment type="subcellular location">
    <subcellularLocation>
        <location evidence="3">Cytoplasm</location>
    </subcellularLocation>
</comment>
<dbReference type="Proteomes" id="UP000028547">
    <property type="component" value="Unassembled WGS sequence"/>
</dbReference>
<dbReference type="GO" id="GO:0005829">
    <property type="term" value="C:cytosol"/>
    <property type="evidence" value="ECO:0007669"/>
    <property type="project" value="TreeGrafter"/>
</dbReference>
<dbReference type="GO" id="GO:0030490">
    <property type="term" value="P:maturation of SSU-rRNA"/>
    <property type="evidence" value="ECO:0007669"/>
    <property type="project" value="UniProtKB-UniRule"/>
</dbReference>
<dbReference type="NCBIfam" id="TIGR00082">
    <property type="entry name" value="rbfA"/>
    <property type="match status" value="1"/>
</dbReference>
<dbReference type="PANTHER" id="PTHR33515:SF1">
    <property type="entry name" value="RIBOSOME-BINDING FACTOR A, CHLOROPLASTIC-RELATED"/>
    <property type="match status" value="1"/>
</dbReference>
<dbReference type="Pfam" id="PF02033">
    <property type="entry name" value="RBFA"/>
    <property type="match status" value="1"/>
</dbReference>
<evidence type="ECO:0000256" key="1">
    <source>
        <dbReference type="ARBA" id="ARBA00022490"/>
    </source>
</evidence>
<organism evidence="4 5">
    <name type="scientific">Archangium violaceum Cb vi76</name>
    <dbReference type="NCBI Taxonomy" id="1406225"/>
    <lineage>
        <taxon>Bacteria</taxon>
        <taxon>Pseudomonadati</taxon>
        <taxon>Myxococcota</taxon>
        <taxon>Myxococcia</taxon>
        <taxon>Myxococcales</taxon>
        <taxon>Cystobacterineae</taxon>
        <taxon>Archangiaceae</taxon>
        <taxon>Archangium</taxon>
    </lineage>
</organism>
<evidence type="ECO:0000313" key="5">
    <source>
        <dbReference type="Proteomes" id="UP000028547"/>
    </source>
</evidence>
<gene>
    <name evidence="3" type="primary">rbfA</name>
    <name evidence="4" type="ORF">Q664_05290</name>
</gene>
<evidence type="ECO:0000313" key="4">
    <source>
        <dbReference type="EMBL" id="KFA94053.1"/>
    </source>
</evidence>
<keyword evidence="2 3" id="KW-0690">Ribosome biogenesis</keyword>
<dbReference type="SUPFAM" id="SSF89919">
    <property type="entry name" value="Ribosome-binding factor A, RbfA"/>
    <property type="match status" value="1"/>
</dbReference>
<comment type="subunit">
    <text evidence="3">Monomer. Binds 30S ribosomal subunits, but not 50S ribosomal subunits or 70S ribosomes.</text>
</comment>
<name>A0A084T018_9BACT</name>
<evidence type="ECO:0000256" key="3">
    <source>
        <dbReference type="HAMAP-Rule" id="MF_00003"/>
    </source>
</evidence>
<dbReference type="InterPro" id="IPR020053">
    <property type="entry name" value="Ribosome-bd_factorA_CS"/>
</dbReference>
<dbReference type="HAMAP" id="MF_00003">
    <property type="entry name" value="RbfA"/>
    <property type="match status" value="1"/>
</dbReference>
<accession>A0A084T018</accession>
<dbReference type="AlphaFoldDB" id="A0A084T018"/>
<dbReference type="PROSITE" id="PS01319">
    <property type="entry name" value="RBFA"/>
    <property type="match status" value="1"/>
</dbReference>
<comment type="function">
    <text evidence="3">One of several proteins that assist in the late maturation steps of the functional core of the 30S ribosomal subunit. Associates with free 30S ribosomal subunits (but not with 30S subunits that are part of 70S ribosomes or polysomes). Required for efficient processing of 16S rRNA. May interact with the 5'-terminal helix region of 16S rRNA.</text>
</comment>
<dbReference type="RefSeq" id="WP_043390448.1">
    <property type="nucleotide sequence ID" value="NZ_JPMI01000027.1"/>
</dbReference>
<dbReference type="InterPro" id="IPR015946">
    <property type="entry name" value="KH_dom-like_a/b"/>
</dbReference>
<sequence>MSTSNRPERVGQEIQAALGRMLTRGELKDPRIGFITITGVKVSPDLKTARVYYSMMGSEQDRKETQKGLEAAKGYIRREITEAVNLRVSPEVFFTFDESLERGDRIERLLREVKDKEGW</sequence>
<dbReference type="GO" id="GO:0043024">
    <property type="term" value="F:ribosomal small subunit binding"/>
    <property type="evidence" value="ECO:0007669"/>
    <property type="project" value="TreeGrafter"/>
</dbReference>
<protein>
    <recommendedName>
        <fullName evidence="3">Ribosome-binding factor A</fullName>
    </recommendedName>
</protein>
<comment type="similarity">
    <text evidence="3">Belongs to the RbfA family.</text>
</comment>
<dbReference type="InterPro" id="IPR023799">
    <property type="entry name" value="RbfA_dom_sf"/>
</dbReference>
<comment type="caution">
    <text evidence="4">The sequence shown here is derived from an EMBL/GenBank/DDBJ whole genome shotgun (WGS) entry which is preliminary data.</text>
</comment>
<dbReference type="EMBL" id="JPMI01000027">
    <property type="protein sequence ID" value="KFA94053.1"/>
    <property type="molecule type" value="Genomic_DNA"/>
</dbReference>
<evidence type="ECO:0000256" key="2">
    <source>
        <dbReference type="ARBA" id="ARBA00022517"/>
    </source>
</evidence>